<feature type="domain" description="F-box" evidence="1">
    <location>
        <begin position="14"/>
        <end position="60"/>
    </location>
</feature>
<proteinExistence type="predicted"/>
<dbReference type="AlphaFoldDB" id="A0A0C3B775"/>
<dbReference type="HOGENOM" id="CLU_034025_0_0_1"/>
<reference evidence="3" key="2">
    <citation type="submission" date="2015-01" db="EMBL/GenBank/DDBJ databases">
        <title>Evolutionary Origins and Diversification of the Mycorrhizal Mutualists.</title>
        <authorList>
            <consortium name="DOE Joint Genome Institute"/>
            <consortium name="Mycorrhizal Genomics Consortium"/>
            <person name="Kohler A."/>
            <person name="Kuo A."/>
            <person name="Nagy L.G."/>
            <person name="Floudas D."/>
            <person name="Copeland A."/>
            <person name="Barry K.W."/>
            <person name="Cichocki N."/>
            <person name="Veneault-Fourrey C."/>
            <person name="LaButti K."/>
            <person name="Lindquist E.A."/>
            <person name="Lipzen A."/>
            <person name="Lundell T."/>
            <person name="Morin E."/>
            <person name="Murat C."/>
            <person name="Riley R."/>
            <person name="Ohm R."/>
            <person name="Sun H."/>
            <person name="Tunlid A."/>
            <person name="Henrissat B."/>
            <person name="Grigoriev I.V."/>
            <person name="Hibbett D.S."/>
            <person name="Martin F."/>
        </authorList>
    </citation>
    <scope>NUCLEOTIDE SEQUENCE [LARGE SCALE GENOMIC DNA]</scope>
    <source>
        <strain evidence="3">MAFF 305830</strain>
    </source>
</reference>
<sequence length="400" mass="45392">MSLEQRSNPDAVTDMGILQLPTELLLLILRDVDSIPAFIALTHTSKRLRILALPYLYRNVDVLSELLVNKHPILSFGALKRIKILKSLCRPEIAGLVTNIRITLSMVICNNHAYRKRIAVMDQGCHCDSLDNTVSSALQAAINLKSLDFFCFLHPSGGKDRHSWISNLQTRSLCSLTFSCECGVDTHTPLFVTPALNSVEAVRFHSSSILDRSRSVLKRKLEDPNVLPNLRTLYYEGTVIHYAIVASRPIRRIAIPGHSRRNGKIYELFTKKPGTLTHIAVEDLPGLAFVVSRSPSSFTNLRHIGMTHAPDLHNQTDLIKMMGPFQVLPHLSSIYVTLRVWILQPLLKLRHLHRNLRTVSCPAWSGCFIWHLKGDTWKRTQVDSFEAWDIIRDTRNYDKI</sequence>
<gene>
    <name evidence="2" type="ORF">M408DRAFT_329673</name>
</gene>
<dbReference type="EMBL" id="KN824295">
    <property type="protein sequence ID" value="KIM28004.1"/>
    <property type="molecule type" value="Genomic_DNA"/>
</dbReference>
<evidence type="ECO:0000259" key="1">
    <source>
        <dbReference type="PROSITE" id="PS50181"/>
    </source>
</evidence>
<reference evidence="2 3" key="1">
    <citation type="submission" date="2014-04" db="EMBL/GenBank/DDBJ databases">
        <authorList>
            <consortium name="DOE Joint Genome Institute"/>
            <person name="Kuo A."/>
            <person name="Zuccaro A."/>
            <person name="Kohler A."/>
            <person name="Nagy L.G."/>
            <person name="Floudas D."/>
            <person name="Copeland A."/>
            <person name="Barry K.W."/>
            <person name="Cichocki N."/>
            <person name="Veneault-Fourrey C."/>
            <person name="LaButti K."/>
            <person name="Lindquist E.A."/>
            <person name="Lipzen A."/>
            <person name="Lundell T."/>
            <person name="Morin E."/>
            <person name="Murat C."/>
            <person name="Sun H."/>
            <person name="Tunlid A."/>
            <person name="Henrissat B."/>
            <person name="Grigoriev I.V."/>
            <person name="Hibbett D.S."/>
            <person name="Martin F."/>
            <person name="Nordberg H.P."/>
            <person name="Cantor M.N."/>
            <person name="Hua S.X."/>
        </authorList>
    </citation>
    <scope>NUCLEOTIDE SEQUENCE [LARGE SCALE GENOMIC DNA]</scope>
    <source>
        <strain evidence="2 3">MAFF 305830</strain>
    </source>
</reference>
<evidence type="ECO:0000313" key="3">
    <source>
        <dbReference type="Proteomes" id="UP000054097"/>
    </source>
</evidence>
<dbReference type="InterPro" id="IPR001810">
    <property type="entry name" value="F-box_dom"/>
</dbReference>
<name>A0A0C3B775_SERVB</name>
<protein>
    <recommendedName>
        <fullName evidence="1">F-box domain-containing protein</fullName>
    </recommendedName>
</protein>
<keyword evidence="3" id="KW-1185">Reference proteome</keyword>
<evidence type="ECO:0000313" key="2">
    <source>
        <dbReference type="EMBL" id="KIM28004.1"/>
    </source>
</evidence>
<organism evidence="2 3">
    <name type="scientific">Serendipita vermifera MAFF 305830</name>
    <dbReference type="NCBI Taxonomy" id="933852"/>
    <lineage>
        <taxon>Eukaryota</taxon>
        <taxon>Fungi</taxon>
        <taxon>Dikarya</taxon>
        <taxon>Basidiomycota</taxon>
        <taxon>Agaricomycotina</taxon>
        <taxon>Agaricomycetes</taxon>
        <taxon>Sebacinales</taxon>
        <taxon>Serendipitaceae</taxon>
        <taxon>Serendipita</taxon>
    </lineage>
</organism>
<dbReference type="Proteomes" id="UP000054097">
    <property type="component" value="Unassembled WGS sequence"/>
</dbReference>
<dbReference type="OrthoDB" id="10683071at2759"/>
<dbReference type="PROSITE" id="PS50181">
    <property type="entry name" value="FBOX"/>
    <property type="match status" value="1"/>
</dbReference>
<accession>A0A0C3B775</accession>